<accession>C7LS58</accession>
<dbReference type="KEGG" id="dba:Dbac_2527"/>
<dbReference type="Proteomes" id="UP000002216">
    <property type="component" value="Chromosome"/>
</dbReference>
<keyword evidence="4 6" id="KW-0378">Hydrolase</keyword>
<reference evidence="8 9" key="1">
    <citation type="journal article" date="2009" name="Stand. Genomic Sci.">
        <title>Complete genome sequence of Desulfomicrobium baculatum type strain (X).</title>
        <authorList>
            <person name="Copeland A."/>
            <person name="Spring S."/>
            <person name="Goker M."/>
            <person name="Schneider S."/>
            <person name="Lapidus A."/>
            <person name="Del Rio T.G."/>
            <person name="Tice H."/>
            <person name="Cheng J.F."/>
            <person name="Chen F."/>
            <person name="Nolan M."/>
            <person name="Bruce D."/>
            <person name="Goodwin L."/>
            <person name="Pitluck S."/>
            <person name="Ivanova N."/>
            <person name="Mavrommatis K."/>
            <person name="Ovchinnikova G."/>
            <person name="Pati A."/>
            <person name="Chen A."/>
            <person name="Palaniappan K."/>
            <person name="Land M."/>
            <person name="Hauser L."/>
            <person name="Chang Y.J."/>
            <person name="Jeffries C.C."/>
            <person name="Meincke L."/>
            <person name="Sims D."/>
            <person name="Brettin T."/>
            <person name="Detter J.C."/>
            <person name="Han C."/>
            <person name="Chain P."/>
            <person name="Bristow J."/>
            <person name="Eisen J.A."/>
            <person name="Markowitz V."/>
            <person name="Hugenholtz P."/>
            <person name="Kyrpides N.C."/>
            <person name="Klenk H.P."/>
            <person name="Lucas S."/>
        </authorList>
    </citation>
    <scope>NUCLEOTIDE SEQUENCE [LARGE SCALE GENOMIC DNA]</scope>
    <source>
        <strain evidence="9">DSM 4028 / VKM B-1378 / X</strain>
    </source>
</reference>
<keyword evidence="6" id="KW-0800">Toxin</keyword>
<keyword evidence="5 6" id="KW-0460">Magnesium</keyword>
<feature type="binding site" evidence="6">
    <location>
        <position position="96"/>
    </location>
    <ligand>
        <name>Mg(2+)</name>
        <dbReference type="ChEBI" id="CHEBI:18420"/>
    </ligand>
</feature>
<dbReference type="InterPro" id="IPR002716">
    <property type="entry name" value="PIN_dom"/>
</dbReference>
<proteinExistence type="inferred from homology"/>
<dbReference type="PANTHER" id="PTHR42740">
    <property type="entry name" value="RIBONUCLEASE VAPC3"/>
    <property type="match status" value="1"/>
</dbReference>
<evidence type="ECO:0000256" key="6">
    <source>
        <dbReference type="HAMAP-Rule" id="MF_00265"/>
    </source>
</evidence>
<comment type="similarity">
    <text evidence="6">Belongs to the PINc/VapC protein family.</text>
</comment>
<dbReference type="SUPFAM" id="SSF88723">
    <property type="entry name" value="PIN domain-like"/>
    <property type="match status" value="1"/>
</dbReference>
<evidence type="ECO:0000256" key="1">
    <source>
        <dbReference type="ARBA" id="ARBA00022649"/>
    </source>
</evidence>
<dbReference type="InterPro" id="IPR051749">
    <property type="entry name" value="PINc/VapC_TA_RNase"/>
</dbReference>
<dbReference type="eggNOG" id="COG1487">
    <property type="taxonomic scope" value="Bacteria"/>
</dbReference>
<dbReference type="OrthoDB" id="9811788at2"/>
<dbReference type="InterPro" id="IPR022907">
    <property type="entry name" value="VapC_family"/>
</dbReference>
<dbReference type="Gene3D" id="3.40.50.1010">
    <property type="entry name" value="5'-nuclease"/>
    <property type="match status" value="1"/>
</dbReference>
<evidence type="ECO:0000256" key="5">
    <source>
        <dbReference type="ARBA" id="ARBA00022842"/>
    </source>
</evidence>
<evidence type="ECO:0000313" key="9">
    <source>
        <dbReference type="Proteomes" id="UP000002216"/>
    </source>
</evidence>
<dbReference type="PANTHER" id="PTHR42740:SF1">
    <property type="entry name" value="RIBONUCLEASE VAPC3"/>
    <property type="match status" value="1"/>
</dbReference>
<evidence type="ECO:0000256" key="3">
    <source>
        <dbReference type="ARBA" id="ARBA00022723"/>
    </source>
</evidence>
<dbReference type="GO" id="GO:0090729">
    <property type="term" value="F:toxin activity"/>
    <property type="evidence" value="ECO:0007669"/>
    <property type="project" value="UniProtKB-KW"/>
</dbReference>
<sequence length="131" mass="15067">MIVADTSAWIDYFRGVIAPHTEVLDRELSRSRIIIGDLIMTELLQGFSGEKDFQMARQLMESLEYRDLVGRDVAIAAAQNYRILRRKGITVRKTIDVLIATFCIENGFDLIHNDRDFDPMEHVLGLKVVRE</sequence>
<keyword evidence="9" id="KW-1185">Reference proteome</keyword>
<dbReference type="GO" id="GO:0000287">
    <property type="term" value="F:magnesium ion binding"/>
    <property type="evidence" value="ECO:0007669"/>
    <property type="project" value="UniProtKB-UniRule"/>
</dbReference>
<dbReference type="GO" id="GO:0004540">
    <property type="term" value="F:RNA nuclease activity"/>
    <property type="evidence" value="ECO:0007669"/>
    <property type="project" value="InterPro"/>
</dbReference>
<evidence type="ECO:0000313" key="8">
    <source>
        <dbReference type="EMBL" id="ACU90606.1"/>
    </source>
</evidence>
<feature type="domain" description="PIN" evidence="7">
    <location>
        <begin position="2"/>
        <end position="118"/>
    </location>
</feature>
<dbReference type="HAMAP" id="MF_00265">
    <property type="entry name" value="VapC_Nob1"/>
    <property type="match status" value="1"/>
</dbReference>
<keyword evidence="3 6" id="KW-0479">Metal-binding</keyword>
<dbReference type="AlphaFoldDB" id="C7LS58"/>
<protein>
    <recommendedName>
        <fullName evidence="6">Ribonuclease VapC</fullName>
        <shortName evidence="6">RNase VapC</shortName>
        <ecNumber evidence="6">3.1.-.-</ecNumber>
    </recommendedName>
    <alternativeName>
        <fullName evidence="6">Toxin VapC</fullName>
    </alternativeName>
</protein>
<feature type="binding site" evidence="6">
    <location>
        <position position="5"/>
    </location>
    <ligand>
        <name>Mg(2+)</name>
        <dbReference type="ChEBI" id="CHEBI:18420"/>
    </ligand>
</feature>
<dbReference type="InterPro" id="IPR029060">
    <property type="entry name" value="PIN-like_dom_sf"/>
</dbReference>
<dbReference type="EMBL" id="CP001629">
    <property type="protein sequence ID" value="ACU90606.1"/>
    <property type="molecule type" value="Genomic_DNA"/>
</dbReference>
<dbReference type="EC" id="3.1.-.-" evidence="6"/>
<comment type="cofactor">
    <cofactor evidence="6">
        <name>Mg(2+)</name>
        <dbReference type="ChEBI" id="CHEBI:18420"/>
    </cofactor>
</comment>
<dbReference type="STRING" id="525897.Dbac_2527"/>
<keyword evidence="2 6" id="KW-0540">Nuclease</keyword>
<evidence type="ECO:0000256" key="4">
    <source>
        <dbReference type="ARBA" id="ARBA00022801"/>
    </source>
</evidence>
<keyword evidence="1 6" id="KW-1277">Toxin-antitoxin system</keyword>
<dbReference type="CDD" id="cd18760">
    <property type="entry name" value="PIN_MtVapC3-like"/>
    <property type="match status" value="1"/>
</dbReference>
<evidence type="ECO:0000256" key="2">
    <source>
        <dbReference type="ARBA" id="ARBA00022722"/>
    </source>
</evidence>
<organism evidence="8 9">
    <name type="scientific">Desulfomicrobium baculatum (strain DSM 4028 / VKM B-1378 / X)</name>
    <name type="common">Desulfovibrio baculatus</name>
    <dbReference type="NCBI Taxonomy" id="525897"/>
    <lineage>
        <taxon>Bacteria</taxon>
        <taxon>Pseudomonadati</taxon>
        <taxon>Thermodesulfobacteriota</taxon>
        <taxon>Desulfovibrionia</taxon>
        <taxon>Desulfovibrionales</taxon>
        <taxon>Desulfomicrobiaceae</taxon>
        <taxon>Desulfomicrobium</taxon>
    </lineage>
</organism>
<dbReference type="GO" id="GO:0016787">
    <property type="term" value="F:hydrolase activity"/>
    <property type="evidence" value="ECO:0007669"/>
    <property type="project" value="UniProtKB-KW"/>
</dbReference>
<dbReference type="RefSeq" id="WP_015774695.1">
    <property type="nucleotide sequence ID" value="NC_013173.1"/>
</dbReference>
<evidence type="ECO:0000259" key="7">
    <source>
        <dbReference type="Pfam" id="PF01850"/>
    </source>
</evidence>
<gene>
    <name evidence="6" type="primary">vapC</name>
    <name evidence="8" type="ordered locus">Dbac_2527</name>
</gene>
<dbReference type="Pfam" id="PF01850">
    <property type="entry name" value="PIN"/>
    <property type="match status" value="1"/>
</dbReference>
<name>C7LS58_DESBD</name>
<comment type="function">
    <text evidence="6">Toxic component of a toxin-antitoxin (TA) system. An RNase.</text>
</comment>
<dbReference type="HOGENOM" id="CLU_118482_1_0_7"/>